<evidence type="ECO:0008006" key="4">
    <source>
        <dbReference type="Google" id="ProtNLM"/>
    </source>
</evidence>
<feature type="region of interest" description="Disordered" evidence="1">
    <location>
        <begin position="1"/>
        <end position="23"/>
    </location>
</feature>
<accession>A0A1G7SMD1</accession>
<dbReference type="Proteomes" id="UP000198967">
    <property type="component" value="Unassembled WGS sequence"/>
</dbReference>
<dbReference type="SUPFAM" id="SSF51182">
    <property type="entry name" value="RmlC-like cupins"/>
    <property type="match status" value="1"/>
</dbReference>
<evidence type="ECO:0000313" key="2">
    <source>
        <dbReference type="EMBL" id="SDG24257.1"/>
    </source>
</evidence>
<name>A0A1G7SMD1_PSEOR</name>
<reference evidence="2 3" key="1">
    <citation type="submission" date="2016-10" db="EMBL/GenBank/DDBJ databases">
        <authorList>
            <person name="de Groot N.N."/>
        </authorList>
    </citation>
    <scope>NUCLEOTIDE SEQUENCE [LARGE SCALE GENOMIC DNA]</scope>
    <source>
        <strain evidence="2 3">CGMCC 4.3143</strain>
    </source>
</reference>
<dbReference type="EMBL" id="FNBE01000010">
    <property type="protein sequence ID" value="SDG24257.1"/>
    <property type="molecule type" value="Genomic_DNA"/>
</dbReference>
<dbReference type="STRING" id="366584.SAMN05216377_11035"/>
<dbReference type="OrthoDB" id="8882910at2"/>
<sequence>MAYGPGDPRSGLATAPARSAEPNAPAQYVDFSAEEPDEVSAHGSRTWWVRGQNFALAYTHARAGEILDRADQPDEYVVLFPQDTAAAKLTAGTQETAVEGAAMVVVPAGGSRVEIGADTAVVRLFSAASPDLLARCRNHAAYAEPHANVAPFAPWPEPVDGQALRVYPVAEHPYAPGRFGRLFRCSTFMVNLFDPDLGPRDPAKLSPHHHDDFEQCSLAVDGRYVHHIRNPWTPDMADWREDEHVHVASPSVAIIPPPSVHTSQSVSQVRNQLIDIFCPPRHDFSAKDGWVINAAEYPVPS</sequence>
<dbReference type="InterPro" id="IPR011051">
    <property type="entry name" value="RmlC_Cupin_sf"/>
</dbReference>
<evidence type="ECO:0000313" key="3">
    <source>
        <dbReference type="Proteomes" id="UP000198967"/>
    </source>
</evidence>
<dbReference type="InterPro" id="IPR014710">
    <property type="entry name" value="RmlC-like_jellyroll"/>
</dbReference>
<dbReference type="Gene3D" id="2.60.120.10">
    <property type="entry name" value="Jelly Rolls"/>
    <property type="match status" value="1"/>
</dbReference>
<proteinExistence type="predicted"/>
<keyword evidence="3" id="KW-1185">Reference proteome</keyword>
<dbReference type="RefSeq" id="WP_093085163.1">
    <property type="nucleotide sequence ID" value="NZ_FNBE01000010.1"/>
</dbReference>
<protein>
    <recommendedName>
        <fullName evidence="4">5-deoxy-glucuronate isomerase</fullName>
    </recommendedName>
</protein>
<gene>
    <name evidence="2" type="ORF">SAMN05216377_11035</name>
</gene>
<dbReference type="AlphaFoldDB" id="A0A1G7SMD1"/>
<organism evidence="2 3">
    <name type="scientific">Pseudonocardia oroxyli</name>
    <dbReference type="NCBI Taxonomy" id="366584"/>
    <lineage>
        <taxon>Bacteria</taxon>
        <taxon>Bacillati</taxon>
        <taxon>Actinomycetota</taxon>
        <taxon>Actinomycetes</taxon>
        <taxon>Pseudonocardiales</taxon>
        <taxon>Pseudonocardiaceae</taxon>
        <taxon>Pseudonocardia</taxon>
    </lineage>
</organism>
<evidence type="ECO:0000256" key="1">
    <source>
        <dbReference type="SAM" id="MobiDB-lite"/>
    </source>
</evidence>